<keyword evidence="4 5" id="KW-0472">Membrane</keyword>
<dbReference type="InterPro" id="IPR035952">
    <property type="entry name" value="Rhomboid-like_sf"/>
</dbReference>
<feature type="transmembrane region" description="Helical" evidence="5">
    <location>
        <begin position="312"/>
        <end position="333"/>
    </location>
</feature>
<evidence type="ECO:0000256" key="3">
    <source>
        <dbReference type="ARBA" id="ARBA00022989"/>
    </source>
</evidence>
<accession>A0A7M3MB86</accession>
<feature type="domain" description="Peptidase S54 rhomboid" evidence="6">
    <location>
        <begin position="179"/>
        <end position="327"/>
    </location>
</feature>
<dbReference type="GO" id="GO:0016020">
    <property type="term" value="C:membrane"/>
    <property type="evidence" value="ECO:0007669"/>
    <property type="project" value="UniProtKB-SubCell"/>
</dbReference>
<dbReference type="Gene3D" id="1.20.1540.10">
    <property type="entry name" value="Rhomboid-like"/>
    <property type="match status" value="1"/>
</dbReference>
<feature type="transmembrane region" description="Helical" evidence="5">
    <location>
        <begin position="345"/>
        <end position="363"/>
    </location>
</feature>
<protein>
    <recommendedName>
        <fullName evidence="6">Peptidase S54 rhomboid domain-containing protein</fullName>
    </recommendedName>
</protein>
<evidence type="ECO:0000256" key="4">
    <source>
        <dbReference type="ARBA" id="ARBA00023136"/>
    </source>
</evidence>
<dbReference type="AlphaFoldDB" id="A0A7M3MB86"/>
<feature type="transmembrane region" description="Helical" evidence="5">
    <location>
        <begin position="215"/>
        <end position="234"/>
    </location>
</feature>
<dbReference type="PANTHER" id="PTHR43066:SF5">
    <property type="entry name" value="RHOMBOID-LIKE PROTEIN 11, CHLOROPLASTIC-RELATED"/>
    <property type="match status" value="1"/>
</dbReference>
<dbReference type="InterPro" id="IPR022764">
    <property type="entry name" value="Peptidase_S54_rhomboid_dom"/>
</dbReference>
<dbReference type="Proteomes" id="UP000448292">
    <property type="component" value="Unassembled WGS sequence"/>
</dbReference>
<evidence type="ECO:0000259" key="6">
    <source>
        <dbReference type="Pfam" id="PF01694"/>
    </source>
</evidence>
<name>A0A7M3MB86_9BACT</name>
<dbReference type="SUPFAM" id="SSF144091">
    <property type="entry name" value="Rhomboid-like"/>
    <property type="match status" value="1"/>
</dbReference>
<evidence type="ECO:0000256" key="2">
    <source>
        <dbReference type="ARBA" id="ARBA00022692"/>
    </source>
</evidence>
<dbReference type="GO" id="GO:0004252">
    <property type="term" value="F:serine-type endopeptidase activity"/>
    <property type="evidence" value="ECO:0007669"/>
    <property type="project" value="InterPro"/>
</dbReference>
<dbReference type="Pfam" id="PF01694">
    <property type="entry name" value="Rhomboid"/>
    <property type="match status" value="1"/>
</dbReference>
<evidence type="ECO:0000256" key="5">
    <source>
        <dbReference type="SAM" id="Phobius"/>
    </source>
</evidence>
<reference evidence="7 8" key="1">
    <citation type="submission" date="2018-06" db="EMBL/GenBank/DDBJ databases">
        <title>Complete genome of Desulfovibrio indonesiensis P37SLT.</title>
        <authorList>
            <person name="Crispim J.S."/>
            <person name="Vidigal P.M.P."/>
            <person name="Silva L.C.F."/>
            <person name="Laguardia C.N."/>
            <person name="Araujo L.C."/>
            <person name="Dias R.S."/>
            <person name="Sousa M.P."/>
            <person name="Paula S.O."/>
            <person name="Silva C."/>
        </authorList>
    </citation>
    <scope>NUCLEOTIDE SEQUENCE [LARGE SCALE GENOMIC DNA]</scope>
    <source>
        <strain evidence="7 8">P37SLT</strain>
    </source>
</reference>
<sequence>MTSMDRRPSPARLLRRTSFDTWQDIVPELESRLDMTADRRVLRLWVLVLDSRSVPNRPDYGASRRGSWLGRPAGAVPGSQVGLYVPASQEERALDEIEQYVRENAGITGRVSIPQPPARAGIGQTLFVLCALALFHAFVSRTSSAGPVDWTELGHGAQGLVLAWREAGVSDCFRIRVAGEWWRTVTALTLHADAGHLLSNCLFGGLFFYLVTRRVGAALGWGAILFSGIVGNMVNCRVEGYEHVSLGASTAVLGAVGVLAGIGAAQAGLGMLSSSGSQGNVWGRAWRGVLLPLAMGVALLAFLGAGEGNIDLGAHLFGFLCGILPGVAAGWLSQTGRVPSRPWDGLLASFALLFVVVCWIIAFR</sequence>
<dbReference type="PANTHER" id="PTHR43066">
    <property type="entry name" value="RHOMBOID-RELATED PROTEIN"/>
    <property type="match status" value="1"/>
</dbReference>
<keyword evidence="8" id="KW-1185">Reference proteome</keyword>
<keyword evidence="2 5" id="KW-0812">Transmembrane</keyword>
<feature type="transmembrane region" description="Helical" evidence="5">
    <location>
        <begin position="246"/>
        <end position="265"/>
    </location>
</feature>
<proteinExistence type="predicted"/>
<dbReference type="EMBL" id="QMIE01000017">
    <property type="protein sequence ID" value="TVM15346.1"/>
    <property type="molecule type" value="Genomic_DNA"/>
</dbReference>
<keyword evidence="3 5" id="KW-1133">Transmembrane helix</keyword>
<comment type="subcellular location">
    <subcellularLocation>
        <location evidence="1">Membrane</location>
        <topology evidence="1">Multi-pass membrane protein</topology>
    </subcellularLocation>
</comment>
<evidence type="ECO:0000313" key="8">
    <source>
        <dbReference type="Proteomes" id="UP000448292"/>
    </source>
</evidence>
<feature type="transmembrane region" description="Helical" evidence="5">
    <location>
        <begin position="285"/>
        <end position="305"/>
    </location>
</feature>
<evidence type="ECO:0000256" key="1">
    <source>
        <dbReference type="ARBA" id="ARBA00004141"/>
    </source>
</evidence>
<evidence type="ECO:0000313" key="7">
    <source>
        <dbReference type="EMBL" id="TVM15346.1"/>
    </source>
</evidence>
<dbReference type="OrthoDB" id="9813074at2"/>
<comment type="caution">
    <text evidence="7">The sequence shown here is derived from an EMBL/GenBank/DDBJ whole genome shotgun (WGS) entry which is preliminary data.</text>
</comment>
<gene>
    <name evidence="7" type="ORF">DPQ33_15400</name>
</gene>
<organism evidence="7 8">
    <name type="scientific">Oceanidesulfovibrio indonesiensis</name>
    <dbReference type="NCBI Taxonomy" id="54767"/>
    <lineage>
        <taxon>Bacteria</taxon>
        <taxon>Pseudomonadati</taxon>
        <taxon>Thermodesulfobacteriota</taxon>
        <taxon>Desulfovibrionia</taxon>
        <taxon>Desulfovibrionales</taxon>
        <taxon>Desulfovibrionaceae</taxon>
        <taxon>Oceanidesulfovibrio</taxon>
    </lineage>
</organism>